<gene>
    <name evidence="2" type="ORF">CTLFYP3_00264</name>
</gene>
<dbReference type="SUPFAM" id="SSF68906">
    <property type="entry name" value="SAP domain"/>
    <property type="match status" value="1"/>
</dbReference>
<organism evidence="2">
    <name type="scientific">Clostridium tertium</name>
    <dbReference type="NCBI Taxonomy" id="1559"/>
    <lineage>
        <taxon>Bacteria</taxon>
        <taxon>Bacillati</taxon>
        <taxon>Bacillota</taxon>
        <taxon>Clostridia</taxon>
        <taxon>Eubacteriales</taxon>
        <taxon>Clostridiaceae</taxon>
        <taxon>Clostridium</taxon>
    </lineage>
</organism>
<dbReference type="Gene3D" id="1.10.720.30">
    <property type="entry name" value="SAP domain"/>
    <property type="match status" value="1"/>
</dbReference>
<dbReference type="EMBL" id="CACRTO010000005">
    <property type="protein sequence ID" value="VYT62127.1"/>
    <property type="molecule type" value="Genomic_DNA"/>
</dbReference>
<dbReference type="PROSITE" id="PS50800">
    <property type="entry name" value="SAP"/>
    <property type="match status" value="1"/>
</dbReference>
<dbReference type="InterPro" id="IPR036361">
    <property type="entry name" value="SAP_dom_sf"/>
</dbReference>
<sequence>MGILSKLFKKKEAVTADRFANKVNNTNSKSLSFKVKEKVSVDESEIPEYQGDYAKAIFLYAMSKPSPIKRNSDYVKYFLYECGIREPAKYHKQMIDEGYLEASKIEAIVQALKVDTLKIILKKLNLPVSGKKAILVKRVLDVDSADILKEYCDNQTYSISEKGKIFLKQHDDYIKIHKNQNWGISWKEYDSCKQPEYSFYDTIWGILNKRITQERTLGLMRNDYYNMYEVLCQEGKRKAAIEMLLRVLYLDLSGVDGIQYWDLYRGGVYSKKEILDTYDVAVMVAPGIIRPIEKFKDVYDDGMIERIYQLKLQFCCCDKKLFLNIVHSIIDGTYDEETVKEKVKVAYRRALKEKLNIK</sequence>
<evidence type="ECO:0000259" key="1">
    <source>
        <dbReference type="PROSITE" id="PS50800"/>
    </source>
</evidence>
<dbReference type="RefSeq" id="WP_156624243.1">
    <property type="nucleotide sequence ID" value="NZ_CACRTO010000005.1"/>
</dbReference>
<dbReference type="AlphaFoldDB" id="A0A6N2Y7F2"/>
<dbReference type="Pfam" id="PF02037">
    <property type="entry name" value="SAP"/>
    <property type="match status" value="1"/>
</dbReference>
<feature type="domain" description="SAP" evidence="1">
    <location>
        <begin position="109"/>
        <end position="143"/>
    </location>
</feature>
<proteinExistence type="predicted"/>
<name>A0A6N2Y7F2_9CLOT</name>
<evidence type="ECO:0000313" key="2">
    <source>
        <dbReference type="EMBL" id="VYT62127.1"/>
    </source>
</evidence>
<reference evidence="2" key="1">
    <citation type="submission" date="2019-11" db="EMBL/GenBank/DDBJ databases">
        <authorList>
            <person name="Feng L."/>
        </authorList>
    </citation>
    <scope>NUCLEOTIDE SEQUENCE</scope>
    <source>
        <strain evidence="2">CTertiumLFYP3</strain>
    </source>
</reference>
<accession>A0A6N2Y7F2</accession>
<dbReference type="InterPro" id="IPR003034">
    <property type="entry name" value="SAP_dom"/>
</dbReference>
<protein>
    <submittedName>
        <fullName evidence="2">SAP domain protein</fullName>
    </submittedName>
</protein>
<dbReference type="SMART" id="SM00513">
    <property type="entry name" value="SAP"/>
    <property type="match status" value="1"/>
</dbReference>